<dbReference type="Pfam" id="PF11871">
    <property type="entry name" value="DUF3391"/>
    <property type="match status" value="1"/>
</dbReference>
<gene>
    <name evidence="3" type="ORF">WP2W18E01_16050</name>
</gene>
<dbReference type="PANTHER" id="PTHR43155:SF2">
    <property type="entry name" value="CYCLIC DI-GMP PHOSPHODIESTERASE PA4108"/>
    <property type="match status" value="1"/>
</dbReference>
<feature type="region of interest" description="Disordered" evidence="1">
    <location>
        <begin position="66"/>
        <end position="88"/>
    </location>
</feature>
<dbReference type="SMART" id="SM00471">
    <property type="entry name" value="HDc"/>
    <property type="match status" value="1"/>
</dbReference>
<evidence type="ECO:0000256" key="1">
    <source>
        <dbReference type="SAM" id="MobiDB-lite"/>
    </source>
</evidence>
<organism evidence="3 4">
    <name type="scientific">Aeromonas caviae</name>
    <name type="common">Aeromonas punctata</name>
    <dbReference type="NCBI Taxonomy" id="648"/>
    <lineage>
        <taxon>Bacteria</taxon>
        <taxon>Pseudomonadati</taxon>
        <taxon>Pseudomonadota</taxon>
        <taxon>Gammaproteobacteria</taxon>
        <taxon>Aeromonadales</taxon>
        <taxon>Aeromonadaceae</taxon>
        <taxon>Aeromonas</taxon>
    </lineage>
</organism>
<evidence type="ECO:0000259" key="2">
    <source>
        <dbReference type="PROSITE" id="PS51832"/>
    </source>
</evidence>
<evidence type="ECO:0000313" key="3">
    <source>
        <dbReference type="EMBL" id="BBQ30023.1"/>
    </source>
</evidence>
<dbReference type="InterPro" id="IPR037522">
    <property type="entry name" value="HD_GYP_dom"/>
</dbReference>
<accession>A0A6S4TSE8</accession>
<dbReference type="NCBIfam" id="TIGR00277">
    <property type="entry name" value="HDIG"/>
    <property type="match status" value="1"/>
</dbReference>
<dbReference type="InterPro" id="IPR021812">
    <property type="entry name" value="DUF3391"/>
</dbReference>
<dbReference type="GO" id="GO:0008081">
    <property type="term" value="F:phosphoric diester hydrolase activity"/>
    <property type="evidence" value="ECO:0007669"/>
    <property type="project" value="UniProtKB-ARBA"/>
</dbReference>
<dbReference type="SUPFAM" id="SSF109604">
    <property type="entry name" value="HD-domain/PDEase-like"/>
    <property type="match status" value="1"/>
</dbReference>
<sequence>MKPTKSHPVIPVSQLKPGMYVIAIASQTGAMEIAQTGMVTNPQQVEALIRRGVLTVRVDLARSKLPGGGSASPADVVTNGAGSSRQIGSGEGRELKIRRLYQEARELQGKFIRHLKAGEPIDITPLAAVAEEMVDTMFTHGDAMLCLARIRAKDAYLMEHSMNVAILLANFGRYLGLDRSVLKELTLGGLLHDVGKIMTPDEVLNKPGKLTDEELEVMREHVVHSHDILAATAGITPIMLEVAANHHERIDGTGYPRRLKGDQLSLYTRMSGIVDVYDAVTADRVYKQGMQPTQAFRILLKGVDLHFDADLVTKFIKCMGVYPVGTLVQLSNQRLAVVMQRNEQQPLKPVVKVIYHAGRRHYLDVQWLDLAKKGAVPIMCWKANLEVGHHREDLHHGYASLPTPVVPLSITYSASAPCRSA</sequence>
<dbReference type="Gene3D" id="1.10.3210.10">
    <property type="entry name" value="Hypothetical protein af1432"/>
    <property type="match status" value="1"/>
</dbReference>
<proteinExistence type="predicted"/>
<dbReference type="PANTHER" id="PTHR43155">
    <property type="entry name" value="CYCLIC DI-GMP PHOSPHODIESTERASE PA4108-RELATED"/>
    <property type="match status" value="1"/>
</dbReference>
<reference evidence="3 4" key="1">
    <citation type="submission" date="2019-12" db="EMBL/GenBank/DDBJ databases">
        <title>complete genome sequences of Aeromonas caviae str. WP2-W18-ESBL-01 isolated from wastewater treatment plant effluent.</title>
        <authorList>
            <person name="Sekizuka T."/>
            <person name="Itokawa K."/>
            <person name="Yatsu K."/>
            <person name="Inamine Y."/>
            <person name="Kuroda M."/>
        </authorList>
    </citation>
    <scope>NUCLEOTIDE SEQUENCE [LARGE SCALE GENOMIC DNA]</scope>
    <source>
        <strain evidence="3 4">WP2-W18-ESBL-01</strain>
    </source>
</reference>
<feature type="domain" description="HD-GYP" evidence="2">
    <location>
        <begin position="131"/>
        <end position="331"/>
    </location>
</feature>
<dbReference type="CDD" id="cd00077">
    <property type="entry name" value="HDc"/>
    <property type="match status" value="1"/>
</dbReference>
<dbReference type="Proteomes" id="UP000515756">
    <property type="component" value="Chromosome"/>
</dbReference>
<dbReference type="Pfam" id="PF13487">
    <property type="entry name" value="HD_5"/>
    <property type="match status" value="1"/>
</dbReference>
<dbReference type="InterPro" id="IPR003607">
    <property type="entry name" value="HD/PDEase_dom"/>
</dbReference>
<dbReference type="EMBL" id="AP021927">
    <property type="protein sequence ID" value="BBQ30023.1"/>
    <property type="molecule type" value="Genomic_DNA"/>
</dbReference>
<name>A0A6S4TSE8_AERCA</name>
<evidence type="ECO:0000313" key="4">
    <source>
        <dbReference type="Proteomes" id="UP000515756"/>
    </source>
</evidence>
<protein>
    <submittedName>
        <fullName evidence="3">Phosphodiesterase</fullName>
    </submittedName>
</protein>
<dbReference type="InterPro" id="IPR006675">
    <property type="entry name" value="HDIG_dom"/>
</dbReference>
<dbReference type="PROSITE" id="PS51832">
    <property type="entry name" value="HD_GYP"/>
    <property type="match status" value="1"/>
</dbReference>
<dbReference type="AlphaFoldDB" id="A0A6S4TSE8"/>